<dbReference type="Gene3D" id="1.10.287.470">
    <property type="entry name" value="Helix hairpin bin"/>
    <property type="match status" value="1"/>
</dbReference>
<dbReference type="InterPro" id="IPR058624">
    <property type="entry name" value="MdtA-like_HH"/>
</dbReference>
<dbReference type="Gene3D" id="2.40.420.20">
    <property type="match status" value="1"/>
</dbReference>
<dbReference type="PANTHER" id="PTHR30469:SF38">
    <property type="entry name" value="HLYD FAMILY SECRETION PROTEIN"/>
    <property type="match status" value="1"/>
</dbReference>
<feature type="coiled-coil region" evidence="2">
    <location>
        <begin position="104"/>
        <end position="138"/>
    </location>
</feature>
<dbReference type="InterPro" id="IPR006143">
    <property type="entry name" value="RND_pump_MFP"/>
</dbReference>
<evidence type="ECO:0000259" key="3">
    <source>
        <dbReference type="Pfam" id="PF25876"/>
    </source>
</evidence>
<evidence type="ECO:0000256" key="1">
    <source>
        <dbReference type="ARBA" id="ARBA00009477"/>
    </source>
</evidence>
<protein>
    <submittedName>
        <fullName evidence="5">Efflux RND transporter periplasmic adaptor subunit</fullName>
    </submittedName>
</protein>
<evidence type="ECO:0000313" key="6">
    <source>
        <dbReference type="Proteomes" id="UP001290861"/>
    </source>
</evidence>
<dbReference type="PROSITE" id="PS51257">
    <property type="entry name" value="PROKAR_LIPOPROTEIN"/>
    <property type="match status" value="1"/>
</dbReference>
<keyword evidence="6" id="KW-1185">Reference proteome</keyword>
<proteinExistence type="inferred from homology"/>
<feature type="domain" description="Multidrug resistance protein MdtA-like alpha-helical hairpin" evidence="3">
    <location>
        <begin position="111"/>
        <end position="187"/>
    </location>
</feature>
<dbReference type="Pfam" id="PF25876">
    <property type="entry name" value="HH_MFP_RND"/>
    <property type="match status" value="1"/>
</dbReference>
<gene>
    <name evidence="5" type="ORF">P9H32_08855</name>
</gene>
<evidence type="ECO:0000313" key="5">
    <source>
        <dbReference type="EMBL" id="MDZ8118738.1"/>
    </source>
</evidence>
<dbReference type="Gene3D" id="2.40.30.170">
    <property type="match status" value="1"/>
</dbReference>
<evidence type="ECO:0000259" key="4">
    <source>
        <dbReference type="Pfam" id="PF25954"/>
    </source>
</evidence>
<reference evidence="5 6" key="1">
    <citation type="journal article" date="2024" name="Appl. Environ. Microbiol.">
        <title>Pontiella agarivorans sp. nov., a novel marine anaerobic bacterium capable of degrading macroalgal polysaccharides and fixing nitrogen.</title>
        <authorList>
            <person name="Liu N."/>
            <person name="Kivenson V."/>
            <person name="Peng X."/>
            <person name="Cui Z."/>
            <person name="Lankiewicz T.S."/>
            <person name="Gosselin K.M."/>
            <person name="English C.J."/>
            <person name="Blair E.M."/>
            <person name="O'Malley M.A."/>
            <person name="Valentine D.L."/>
        </authorList>
    </citation>
    <scope>NUCLEOTIDE SEQUENCE [LARGE SCALE GENOMIC DNA]</scope>
    <source>
        <strain evidence="5 6">NLcol2</strain>
    </source>
</reference>
<comment type="caution">
    <text evidence="5">The sequence shown here is derived from an EMBL/GenBank/DDBJ whole genome shotgun (WGS) entry which is preliminary data.</text>
</comment>
<feature type="domain" description="CusB-like beta-barrel" evidence="4">
    <location>
        <begin position="233"/>
        <end position="301"/>
    </location>
</feature>
<name>A0ABU5MX78_9BACT</name>
<dbReference type="Proteomes" id="UP001290861">
    <property type="component" value="Unassembled WGS sequence"/>
</dbReference>
<dbReference type="InterPro" id="IPR058792">
    <property type="entry name" value="Beta-barrel_RND_2"/>
</dbReference>
<accession>A0ABU5MX78</accession>
<organism evidence="5 6">
    <name type="scientific">Pontiella agarivorans</name>
    <dbReference type="NCBI Taxonomy" id="3038953"/>
    <lineage>
        <taxon>Bacteria</taxon>
        <taxon>Pseudomonadati</taxon>
        <taxon>Kiritimatiellota</taxon>
        <taxon>Kiritimatiellia</taxon>
        <taxon>Kiritimatiellales</taxon>
        <taxon>Pontiellaceae</taxon>
        <taxon>Pontiella</taxon>
    </lineage>
</organism>
<dbReference type="PANTHER" id="PTHR30469">
    <property type="entry name" value="MULTIDRUG RESISTANCE PROTEIN MDTA"/>
    <property type="match status" value="1"/>
</dbReference>
<sequence length="392" mass="42302">MRTHLSPAAFILITGICAGLFGCSNESGTEGGIRPPAPVETAPVETGSIRAVRTFGGALEPRAAFMVSPKIGGRLEEVLVDIGDSVDRGAVAARLDDDEYRQDLVQAEAELLVARANLAEAESALEIAQRAMERTRTLSTRGVASDAELDAARSELLAREAGVEVQKAQITRAEAAVEAARIRLGYTEVVAQWADDDPSRVVAERFIDEGQTVGANTPLLEIVDLDPLLGVFYVTEKDYANLQAGQQVQVFTDAYPDETFSGRIERIAPVFHQNSRQARVEIIVPNSDLRLKPGMFIRADVEVRRVDNAVIVPAESIVTRSDSQGVFMVAPDGTHAMWRTIETGIREGERVQVIGGTDLDGRVITLGQQLIEDGSAINVVDNEWAESAGETP</sequence>
<keyword evidence="2" id="KW-0175">Coiled coil</keyword>
<dbReference type="NCBIfam" id="TIGR01730">
    <property type="entry name" value="RND_mfp"/>
    <property type="match status" value="1"/>
</dbReference>
<dbReference type="Pfam" id="PF25954">
    <property type="entry name" value="Beta-barrel_RND_2"/>
    <property type="match status" value="1"/>
</dbReference>
<dbReference type="EMBL" id="JARVCO010000010">
    <property type="protein sequence ID" value="MDZ8118738.1"/>
    <property type="molecule type" value="Genomic_DNA"/>
</dbReference>
<evidence type="ECO:0000256" key="2">
    <source>
        <dbReference type="SAM" id="Coils"/>
    </source>
</evidence>
<dbReference type="SUPFAM" id="SSF111369">
    <property type="entry name" value="HlyD-like secretion proteins"/>
    <property type="match status" value="1"/>
</dbReference>
<comment type="similarity">
    <text evidence="1">Belongs to the membrane fusion protein (MFP) (TC 8.A.1) family.</text>
</comment>
<dbReference type="RefSeq" id="WP_322608536.1">
    <property type="nucleotide sequence ID" value="NZ_JARVCO010000010.1"/>
</dbReference>